<evidence type="ECO:0000256" key="3">
    <source>
        <dbReference type="ARBA" id="ARBA00022475"/>
    </source>
</evidence>
<keyword evidence="9" id="KW-0406">Ion transport</keyword>
<dbReference type="RefSeq" id="WP_278100340.1">
    <property type="nucleotide sequence ID" value="NZ_CP091092.1"/>
</dbReference>
<dbReference type="KEGG" id="manq:L1994_03675"/>
<dbReference type="PANTHER" id="PTHR42781">
    <property type="entry name" value="SPERMIDINE/PUTRESCINE IMPORT ATP-BINDING PROTEIN POTA"/>
    <property type="match status" value="1"/>
</dbReference>
<evidence type="ECO:0000256" key="2">
    <source>
        <dbReference type="ARBA" id="ARBA00022448"/>
    </source>
</evidence>
<evidence type="ECO:0000313" key="18">
    <source>
        <dbReference type="Proteomes" id="UP001218895"/>
    </source>
</evidence>
<proteinExistence type="inferred from homology"/>
<dbReference type="GO" id="GO:1901238">
    <property type="term" value="F:ABC-type tungstate transporter activity"/>
    <property type="evidence" value="ECO:0007669"/>
    <property type="project" value="UniProtKB-EC"/>
</dbReference>
<evidence type="ECO:0000256" key="12">
    <source>
        <dbReference type="ARBA" id="ARBA00038781"/>
    </source>
</evidence>
<dbReference type="GO" id="GO:0005524">
    <property type="term" value="F:ATP binding"/>
    <property type="evidence" value="ECO:0007669"/>
    <property type="project" value="UniProtKB-KW"/>
</dbReference>
<dbReference type="PANTHER" id="PTHR42781:SF4">
    <property type="entry name" value="SPERMIDINE_PUTRESCINE IMPORT ATP-BINDING PROTEIN POTA"/>
    <property type="match status" value="1"/>
</dbReference>
<evidence type="ECO:0000256" key="4">
    <source>
        <dbReference type="ARBA" id="ARBA00022496"/>
    </source>
</evidence>
<dbReference type="EC" id="7.3.2.6" evidence="13"/>
<evidence type="ECO:0000256" key="1">
    <source>
        <dbReference type="ARBA" id="ARBA00004202"/>
    </source>
</evidence>
<evidence type="ECO:0000256" key="7">
    <source>
        <dbReference type="ARBA" id="ARBA00022840"/>
    </source>
</evidence>
<dbReference type="SUPFAM" id="SSF52540">
    <property type="entry name" value="P-loop containing nucleoside triphosphate hydrolases"/>
    <property type="match status" value="1"/>
</dbReference>
<comment type="catalytic activity">
    <reaction evidence="15">
        <text>tungstate(in) + ATP + H2O = tungstate(out) + ADP + phosphate + H(+)</text>
        <dbReference type="Rhea" id="RHEA:35027"/>
        <dbReference type="ChEBI" id="CHEBI:15377"/>
        <dbReference type="ChEBI" id="CHEBI:15378"/>
        <dbReference type="ChEBI" id="CHEBI:30616"/>
        <dbReference type="ChEBI" id="CHEBI:43474"/>
        <dbReference type="ChEBI" id="CHEBI:46502"/>
        <dbReference type="ChEBI" id="CHEBI:456216"/>
        <dbReference type="EC" id="7.3.2.6"/>
    </reaction>
</comment>
<dbReference type="GeneID" id="79949467"/>
<keyword evidence="3" id="KW-1003">Cell membrane</keyword>
<comment type="subunit">
    <text evidence="12">The complex is composed of two ATP-binding proteins (WtpC), two transmembrane proteins (WtpB) and a solute-binding protein (WtpA).</text>
</comment>
<keyword evidence="6" id="KW-0547">Nucleotide-binding</keyword>
<evidence type="ECO:0000256" key="5">
    <source>
        <dbReference type="ARBA" id="ARBA00022505"/>
    </source>
</evidence>
<dbReference type="InterPro" id="IPR015853">
    <property type="entry name" value="ABC_transpr_FbpC"/>
</dbReference>
<dbReference type="InterPro" id="IPR003593">
    <property type="entry name" value="AAA+_ATPase"/>
</dbReference>
<dbReference type="PROSITE" id="PS50893">
    <property type="entry name" value="ABC_TRANSPORTER_2"/>
    <property type="match status" value="1"/>
</dbReference>
<dbReference type="SMART" id="SM00382">
    <property type="entry name" value="AAA"/>
    <property type="match status" value="1"/>
</dbReference>
<dbReference type="GO" id="GO:0005886">
    <property type="term" value="C:plasma membrane"/>
    <property type="evidence" value="ECO:0007669"/>
    <property type="project" value="UniProtKB-SubCell"/>
</dbReference>
<evidence type="ECO:0000256" key="9">
    <source>
        <dbReference type="ARBA" id="ARBA00023065"/>
    </source>
</evidence>
<keyword evidence="5" id="KW-0500">Molybdenum</keyword>
<reference evidence="17" key="1">
    <citation type="submission" date="2022-01" db="EMBL/GenBank/DDBJ databases">
        <title>Complete genome of Methanomicrobium antiquum DSM 21220.</title>
        <authorList>
            <person name="Chen S.-C."/>
            <person name="You Y.-T."/>
            <person name="Zhou Y.-Z."/>
            <person name="Lai M.-C."/>
        </authorList>
    </citation>
    <scope>NUCLEOTIDE SEQUENCE</scope>
    <source>
        <strain evidence="17">DSM 21220</strain>
    </source>
</reference>
<name>A0AAF0FS54_9EURY</name>
<organism evidence="17 18">
    <name type="scientific">Methanomicrobium antiquum</name>
    <dbReference type="NCBI Taxonomy" id="487686"/>
    <lineage>
        <taxon>Archaea</taxon>
        <taxon>Methanobacteriati</taxon>
        <taxon>Methanobacteriota</taxon>
        <taxon>Stenosarchaea group</taxon>
        <taxon>Methanomicrobia</taxon>
        <taxon>Methanomicrobiales</taxon>
        <taxon>Methanomicrobiaceae</taxon>
        <taxon>Methanomicrobium</taxon>
    </lineage>
</organism>
<dbReference type="Gene3D" id="3.40.50.300">
    <property type="entry name" value="P-loop containing nucleotide triphosphate hydrolases"/>
    <property type="match status" value="1"/>
</dbReference>
<comment type="similarity">
    <text evidence="11">Belongs to the ABC transporter superfamily. Sulfate/tungstate importer (TC 3.A.1.6) family.</text>
</comment>
<sequence length="217" mass="24170">MIKISGLSKSYDKRYVLENISAEISDNSSVVITGPSGCGKSTLLRLIAGLEIPCAGTIEINKECASSKKGIIIPPYLRRIGYMFQSPALWPHMTVMENITFGIHDVSKSEAELRCSELMDILSVSALKDRYPSKISGGEARRIALARALAPRPQILLLDEPLVNLNPSLKEDMIELIIDWQKETKCTLVYVTHEEKEAEMISKTRFRIESGQFVSPD</sequence>
<evidence type="ECO:0000313" key="17">
    <source>
        <dbReference type="EMBL" id="WFN37499.1"/>
    </source>
</evidence>
<evidence type="ECO:0000256" key="15">
    <source>
        <dbReference type="ARBA" id="ARBA00047936"/>
    </source>
</evidence>
<dbReference type="CDD" id="cd03259">
    <property type="entry name" value="ABC_Carb_Solutes_like"/>
    <property type="match status" value="1"/>
</dbReference>
<keyword evidence="10" id="KW-0472">Membrane</keyword>
<evidence type="ECO:0000256" key="10">
    <source>
        <dbReference type="ARBA" id="ARBA00023136"/>
    </source>
</evidence>
<evidence type="ECO:0000256" key="14">
    <source>
        <dbReference type="ARBA" id="ARBA00041133"/>
    </source>
</evidence>
<keyword evidence="8" id="KW-0408">Iron</keyword>
<evidence type="ECO:0000256" key="13">
    <source>
        <dbReference type="ARBA" id="ARBA00039025"/>
    </source>
</evidence>
<protein>
    <recommendedName>
        <fullName evidence="14">Molybdate/tungstate import ATP-binding protein WtpC</fullName>
        <ecNumber evidence="13">7.3.2.6</ecNumber>
    </recommendedName>
</protein>
<dbReference type="EMBL" id="CP091092">
    <property type="protein sequence ID" value="WFN37499.1"/>
    <property type="molecule type" value="Genomic_DNA"/>
</dbReference>
<keyword evidence="2" id="KW-0813">Transport</keyword>
<evidence type="ECO:0000259" key="16">
    <source>
        <dbReference type="PROSITE" id="PS50893"/>
    </source>
</evidence>
<gene>
    <name evidence="17" type="ORF">L1994_03675</name>
</gene>
<dbReference type="GO" id="GO:0016887">
    <property type="term" value="F:ATP hydrolysis activity"/>
    <property type="evidence" value="ECO:0007669"/>
    <property type="project" value="InterPro"/>
</dbReference>
<keyword evidence="18" id="KW-1185">Reference proteome</keyword>
<dbReference type="InterPro" id="IPR027417">
    <property type="entry name" value="P-loop_NTPase"/>
</dbReference>
<dbReference type="PROSITE" id="PS00211">
    <property type="entry name" value="ABC_TRANSPORTER_1"/>
    <property type="match status" value="1"/>
</dbReference>
<dbReference type="GO" id="GO:0015408">
    <property type="term" value="F:ABC-type ferric iron transporter activity"/>
    <property type="evidence" value="ECO:0007669"/>
    <property type="project" value="InterPro"/>
</dbReference>
<dbReference type="InterPro" id="IPR003439">
    <property type="entry name" value="ABC_transporter-like_ATP-bd"/>
</dbReference>
<comment type="subcellular location">
    <subcellularLocation>
        <location evidence="1">Cell membrane</location>
        <topology evidence="1">Peripheral membrane protein</topology>
    </subcellularLocation>
</comment>
<dbReference type="Proteomes" id="UP001218895">
    <property type="component" value="Chromosome"/>
</dbReference>
<dbReference type="AlphaFoldDB" id="A0AAF0FS54"/>
<accession>A0AAF0FS54</accession>
<evidence type="ECO:0000256" key="8">
    <source>
        <dbReference type="ARBA" id="ARBA00023004"/>
    </source>
</evidence>
<feature type="domain" description="ABC transporter" evidence="16">
    <location>
        <begin position="2"/>
        <end position="214"/>
    </location>
</feature>
<dbReference type="Pfam" id="PF00005">
    <property type="entry name" value="ABC_tran"/>
    <property type="match status" value="1"/>
</dbReference>
<dbReference type="InterPro" id="IPR050093">
    <property type="entry name" value="ABC_SmlMolc_Importer"/>
</dbReference>
<keyword evidence="7 17" id="KW-0067">ATP-binding</keyword>
<dbReference type="InterPro" id="IPR017871">
    <property type="entry name" value="ABC_transporter-like_CS"/>
</dbReference>
<keyword evidence="4" id="KW-0410">Iron transport</keyword>
<evidence type="ECO:0000256" key="6">
    <source>
        <dbReference type="ARBA" id="ARBA00022741"/>
    </source>
</evidence>
<evidence type="ECO:0000256" key="11">
    <source>
        <dbReference type="ARBA" id="ARBA00038307"/>
    </source>
</evidence>